<evidence type="ECO:0000313" key="1">
    <source>
        <dbReference type="EMBL" id="SIT47365.1"/>
    </source>
</evidence>
<reference evidence="1" key="1">
    <citation type="submission" date="2016-12" db="EMBL/GenBank/DDBJ databases">
        <authorList>
            <person name="Moulin L."/>
        </authorList>
    </citation>
    <scope>NUCLEOTIDE SEQUENCE [LARGE SCALE GENOMIC DNA]</scope>
    <source>
        <strain evidence="1">STM 7183</strain>
    </source>
</reference>
<protein>
    <submittedName>
        <fullName evidence="1">Uncharacterized protein</fullName>
    </submittedName>
</protein>
<evidence type="ECO:0000313" key="2">
    <source>
        <dbReference type="Proteomes" id="UP000195569"/>
    </source>
</evidence>
<dbReference type="Proteomes" id="UP000195569">
    <property type="component" value="Unassembled WGS sequence"/>
</dbReference>
<organism evidence="1 2">
    <name type="scientific">Paraburkholderia piptadeniae</name>
    <dbReference type="NCBI Taxonomy" id="1701573"/>
    <lineage>
        <taxon>Bacteria</taxon>
        <taxon>Pseudomonadati</taxon>
        <taxon>Pseudomonadota</taxon>
        <taxon>Betaproteobacteria</taxon>
        <taxon>Burkholderiales</taxon>
        <taxon>Burkholderiaceae</taxon>
        <taxon>Paraburkholderia</taxon>
    </lineage>
</organism>
<dbReference type="AlphaFoldDB" id="A0A1N7SK72"/>
<name>A0A1N7SK72_9BURK</name>
<dbReference type="EMBL" id="CYGY02000056">
    <property type="protein sequence ID" value="SIT47365.1"/>
    <property type="molecule type" value="Genomic_DNA"/>
</dbReference>
<gene>
    <name evidence="1" type="ORF">BN2476_560126</name>
</gene>
<comment type="caution">
    <text evidence="1">The sequence shown here is derived from an EMBL/GenBank/DDBJ whole genome shotgun (WGS) entry which is preliminary data.</text>
</comment>
<keyword evidence="2" id="KW-1185">Reference proteome</keyword>
<sequence length="77" mass="9248">MFDASRKSVRKYPGSTWLVVGKEIIDDYDETSGNVRRFAIRMNHSQPDDPEKLATRPWSRWPMRKCRRYAFRSARIR</sequence>
<proteinExistence type="predicted"/>
<accession>A0A1N7SK72</accession>